<dbReference type="OrthoDB" id="4502894at2759"/>
<name>A0A9P4HW22_9PEZI</name>
<keyword evidence="2" id="KW-0812">Transmembrane</keyword>
<feature type="transmembrane region" description="Helical" evidence="2">
    <location>
        <begin position="7"/>
        <end position="28"/>
    </location>
</feature>
<sequence>MNDYLAILLTILYYVLFLPIYKIAQWIIVVVSPIWFGLHFLLLPFIHLGHFLWQAALLPLNVLAKFETLYVFLGVAGIIGVATGGILYFGIWFLNTALNLQAPEEEPARRTPATYRAERKRKKRAMQGFVKAPAPISMSSSGKETLSSRPRDLLSQTILEEDDSDY</sequence>
<feature type="compositionally biased region" description="Polar residues" evidence="1">
    <location>
        <begin position="137"/>
        <end position="158"/>
    </location>
</feature>
<gene>
    <name evidence="3" type="ORF">K490DRAFT_43462</name>
</gene>
<dbReference type="Proteomes" id="UP000799776">
    <property type="component" value="Unassembled WGS sequence"/>
</dbReference>
<keyword evidence="4" id="KW-1185">Reference proteome</keyword>
<proteinExistence type="predicted"/>
<protein>
    <submittedName>
        <fullName evidence="3">Uncharacterized protein</fullName>
    </submittedName>
</protein>
<evidence type="ECO:0000256" key="2">
    <source>
        <dbReference type="SAM" id="Phobius"/>
    </source>
</evidence>
<organism evidence="3 4">
    <name type="scientific">Saccharata proteae CBS 121410</name>
    <dbReference type="NCBI Taxonomy" id="1314787"/>
    <lineage>
        <taxon>Eukaryota</taxon>
        <taxon>Fungi</taxon>
        <taxon>Dikarya</taxon>
        <taxon>Ascomycota</taxon>
        <taxon>Pezizomycotina</taxon>
        <taxon>Dothideomycetes</taxon>
        <taxon>Dothideomycetes incertae sedis</taxon>
        <taxon>Botryosphaeriales</taxon>
        <taxon>Saccharataceae</taxon>
        <taxon>Saccharata</taxon>
    </lineage>
</organism>
<dbReference type="EMBL" id="ML978722">
    <property type="protein sequence ID" value="KAF2086963.1"/>
    <property type="molecule type" value="Genomic_DNA"/>
</dbReference>
<keyword evidence="2" id="KW-0472">Membrane</keyword>
<evidence type="ECO:0000313" key="3">
    <source>
        <dbReference type="EMBL" id="KAF2086963.1"/>
    </source>
</evidence>
<reference evidence="3" key="1">
    <citation type="journal article" date="2020" name="Stud. Mycol.">
        <title>101 Dothideomycetes genomes: a test case for predicting lifestyles and emergence of pathogens.</title>
        <authorList>
            <person name="Haridas S."/>
            <person name="Albert R."/>
            <person name="Binder M."/>
            <person name="Bloem J."/>
            <person name="Labutti K."/>
            <person name="Salamov A."/>
            <person name="Andreopoulos B."/>
            <person name="Baker S."/>
            <person name="Barry K."/>
            <person name="Bills G."/>
            <person name="Bluhm B."/>
            <person name="Cannon C."/>
            <person name="Castanera R."/>
            <person name="Culley D."/>
            <person name="Daum C."/>
            <person name="Ezra D."/>
            <person name="Gonzalez J."/>
            <person name="Henrissat B."/>
            <person name="Kuo A."/>
            <person name="Liang C."/>
            <person name="Lipzen A."/>
            <person name="Lutzoni F."/>
            <person name="Magnuson J."/>
            <person name="Mondo S."/>
            <person name="Nolan M."/>
            <person name="Ohm R."/>
            <person name="Pangilinan J."/>
            <person name="Park H.-J."/>
            <person name="Ramirez L."/>
            <person name="Alfaro M."/>
            <person name="Sun H."/>
            <person name="Tritt A."/>
            <person name="Yoshinaga Y."/>
            <person name="Zwiers L.-H."/>
            <person name="Turgeon B."/>
            <person name="Goodwin S."/>
            <person name="Spatafora J."/>
            <person name="Crous P."/>
            <person name="Grigoriev I."/>
        </authorList>
    </citation>
    <scope>NUCLEOTIDE SEQUENCE</scope>
    <source>
        <strain evidence="3">CBS 121410</strain>
    </source>
</reference>
<feature type="transmembrane region" description="Helical" evidence="2">
    <location>
        <begin position="69"/>
        <end position="94"/>
    </location>
</feature>
<feature type="region of interest" description="Disordered" evidence="1">
    <location>
        <begin position="134"/>
        <end position="166"/>
    </location>
</feature>
<keyword evidence="2" id="KW-1133">Transmembrane helix</keyword>
<dbReference type="AlphaFoldDB" id="A0A9P4HW22"/>
<evidence type="ECO:0000313" key="4">
    <source>
        <dbReference type="Proteomes" id="UP000799776"/>
    </source>
</evidence>
<accession>A0A9P4HW22</accession>
<comment type="caution">
    <text evidence="3">The sequence shown here is derived from an EMBL/GenBank/DDBJ whole genome shotgun (WGS) entry which is preliminary data.</text>
</comment>
<feature type="transmembrane region" description="Helical" evidence="2">
    <location>
        <begin position="34"/>
        <end position="57"/>
    </location>
</feature>
<feature type="region of interest" description="Disordered" evidence="1">
    <location>
        <begin position="109"/>
        <end position="128"/>
    </location>
</feature>
<evidence type="ECO:0000256" key="1">
    <source>
        <dbReference type="SAM" id="MobiDB-lite"/>
    </source>
</evidence>